<comment type="caution">
    <text evidence="2">The sequence shown here is derived from an EMBL/GenBank/DDBJ whole genome shotgun (WGS) entry which is preliminary data.</text>
</comment>
<keyword evidence="3" id="KW-1185">Reference proteome</keyword>
<gene>
    <name evidence="2" type="ORF">HK100_010462</name>
</gene>
<proteinExistence type="predicted"/>
<accession>A0AAD5SML3</accession>
<dbReference type="Proteomes" id="UP001211907">
    <property type="component" value="Unassembled WGS sequence"/>
</dbReference>
<evidence type="ECO:0000313" key="2">
    <source>
        <dbReference type="EMBL" id="KAJ3079284.1"/>
    </source>
</evidence>
<evidence type="ECO:0000313" key="3">
    <source>
        <dbReference type="Proteomes" id="UP001211907"/>
    </source>
</evidence>
<name>A0AAD5SML3_9FUNG</name>
<feature type="region of interest" description="Disordered" evidence="1">
    <location>
        <begin position="109"/>
        <end position="134"/>
    </location>
</feature>
<protein>
    <submittedName>
        <fullName evidence="2">Uncharacterized protein</fullName>
    </submittedName>
</protein>
<feature type="non-terminal residue" evidence="2">
    <location>
        <position position="1"/>
    </location>
</feature>
<dbReference type="AlphaFoldDB" id="A0AAD5SML3"/>
<sequence length="255" mass="28299">MSRWRRFDSLDRNRMVDVGAQAALVDQIEPSGKDSAKRTAGYPEAGSMFSSATVKLASSLGGQATATRTERKIFTATSLRKDTFAVQNEVDHLFEDASSVSQELSTAVFDKSKSANNDDDDDDDEQPLKTPSQVPKFQHLVQQFGKMHSRKRSLTTSNSTISNTAEQDGIRATTTSAVANTTITVRSMPYSYPSPPQRRRRDLQVVNHSQNSIGPQQPQQQPMVGIQNLSLNLQRLQENPTWFDFPVTLAPLHSE</sequence>
<dbReference type="EMBL" id="JADGJH010005782">
    <property type="protein sequence ID" value="KAJ3079284.1"/>
    <property type="molecule type" value="Genomic_DNA"/>
</dbReference>
<organism evidence="2 3">
    <name type="scientific">Physocladia obscura</name>
    <dbReference type="NCBI Taxonomy" id="109957"/>
    <lineage>
        <taxon>Eukaryota</taxon>
        <taxon>Fungi</taxon>
        <taxon>Fungi incertae sedis</taxon>
        <taxon>Chytridiomycota</taxon>
        <taxon>Chytridiomycota incertae sedis</taxon>
        <taxon>Chytridiomycetes</taxon>
        <taxon>Chytridiales</taxon>
        <taxon>Chytriomycetaceae</taxon>
        <taxon>Physocladia</taxon>
    </lineage>
</organism>
<reference evidence="2" key="1">
    <citation type="submission" date="2020-05" db="EMBL/GenBank/DDBJ databases">
        <title>Phylogenomic resolution of chytrid fungi.</title>
        <authorList>
            <person name="Stajich J.E."/>
            <person name="Amses K."/>
            <person name="Simmons R."/>
            <person name="Seto K."/>
            <person name="Myers J."/>
            <person name="Bonds A."/>
            <person name="Quandt C.A."/>
            <person name="Barry K."/>
            <person name="Liu P."/>
            <person name="Grigoriev I."/>
            <person name="Longcore J.E."/>
            <person name="James T.Y."/>
        </authorList>
    </citation>
    <scope>NUCLEOTIDE SEQUENCE</scope>
    <source>
        <strain evidence="2">JEL0513</strain>
    </source>
</reference>
<evidence type="ECO:0000256" key="1">
    <source>
        <dbReference type="SAM" id="MobiDB-lite"/>
    </source>
</evidence>